<reference evidence="1" key="2">
    <citation type="submission" date="2023-06" db="EMBL/GenBank/DDBJ databases">
        <authorList>
            <person name="Ma L."/>
            <person name="Liu K.-W."/>
            <person name="Li Z."/>
            <person name="Hsiao Y.-Y."/>
            <person name="Qi Y."/>
            <person name="Fu T."/>
            <person name="Tang G."/>
            <person name="Zhang D."/>
            <person name="Sun W.-H."/>
            <person name="Liu D.-K."/>
            <person name="Li Y."/>
            <person name="Chen G.-Z."/>
            <person name="Liu X.-D."/>
            <person name="Liao X.-Y."/>
            <person name="Jiang Y.-T."/>
            <person name="Yu X."/>
            <person name="Hao Y."/>
            <person name="Huang J."/>
            <person name="Zhao X.-W."/>
            <person name="Ke S."/>
            <person name="Chen Y.-Y."/>
            <person name="Wu W.-L."/>
            <person name="Hsu J.-L."/>
            <person name="Lin Y.-F."/>
            <person name="Huang M.-D."/>
            <person name="Li C.-Y."/>
            <person name="Huang L."/>
            <person name="Wang Z.-W."/>
            <person name="Zhao X."/>
            <person name="Zhong W.-Y."/>
            <person name="Peng D.-H."/>
            <person name="Ahmad S."/>
            <person name="Lan S."/>
            <person name="Zhang J.-S."/>
            <person name="Tsai W.-C."/>
            <person name="Van De Peer Y."/>
            <person name="Liu Z.-J."/>
        </authorList>
    </citation>
    <scope>NUCLEOTIDE SEQUENCE</scope>
    <source>
        <strain evidence="1">CP</strain>
        <tissue evidence="1">Leaves</tissue>
    </source>
</reference>
<sequence length="59" mass="6588">MFVRAIYETLTLRPHHICTALSKGGATVKRVTRENFVAAVEELLRLVRASDFVSVDLEG</sequence>
<dbReference type="AlphaFoldDB" id="A0AAV9F6A7"/>
<comment type="caution">
    <text evidence="1">The sequence shown here is derived from an EMBL/GenBank/DDBJ whole genome shotgun (WGS) entry which is preliminary data.</text>
</comment>
<evidence type="ECO:0000313" key="1">
    <source>
        <dbReference type="EMBL" id="KAK1321167.1"/>
    </source>
</evidence>
<organism evidence="1 2">
    <name type="scientific">Acorus calamus</name>
    <name type="common">Sweet flag</name>
    <dbReference type="NCBI Taxonomy" id="4465"/>
    <lineage>
        <taxon>Eukaryota</taxon>
        <taxon>Viridiplantae</taxon>
        <taxon>Streptophyta</taxon>
        <taxon>Embryophyta</taxon>
        <taxon>Tracheophyta</taxon>
        <taxon>Spermatophyta</taxon>
        <taxon>Magnoliopsida</taxon>
        <taxon>Liliopsida</taxon>
        <taxon>Acoraceae</taxon>
        <taxon>Acorus</taxon>
    </lineage>
</organism>
<reference evidence="1" key="1">
    <citation type="journal article" date="2023" name="Nat. Commun.">
        <title>Diploid and tetraploid genomes of Acorus and the evolution of monocots.</title>
        <authorList>
            <person name="Ma L."/>
            <person name="Liu K.W."/>
            <person name="Li Z."/>
            <person name="Hsiao Y.Y."/>
            <person name="Qi Y."/>
            <person name="Fu T."/>
            <person name="Tang G.D."/>
            <person name="Zhang D."/>
            <person name="Sun W.H."/>
            <person name="Liu D.K."/>
            <person name="Li Y."/>
            <person name="Chen G.Z."/>
            <person name="Liu X.D."/>
            <person name="Liao X.Y."/>
            <person name="Jiang Y.T."/>
            <person name="Yu X."/>
            <person name="Hao Y."/>
            <person name="Huang J."/>
            <person name="Zhao X.W."/>
            <person name="Ke S."/>
            <person name="Chen Y.Y."/>
            <person name="Wu W.L."/>
            <person name="Hsu J.L."/>
            <person name="Lin Y.F."/>
            <person name="Huang M.D."/>
            <person name="Li C.Y."/>
            <person name="Huang L."/>
            <person name="Wang Z.W."/>
            <person name="Zhao X."/>
            <person name="Zhong W.Y."/>
            <person name="Peng D.H."/>
            <person name="Ahmad S."/>
            <person name="Lan S."/>
            <person name="Zhang J.S."/>
            <person name="Tsai W.C."/>
            <person name="Van de Peer Y."/>
            <person name="Liu Z.J."/>
        </authorList>
    </citation>
    <scope>NUCLEOTIDE SEQUENCE</scope>
    <source>
        <strain evidence="1">CP</strain>
    </source>
</reference>
<keyword evidence="2" id="KW-1185">Reference proteome</keyword>
<name>A0AAV9F6A7_ACOCL</name>
<proteinExistence type="predicted"/>
<accession>A0AAV9F6A7</accession>
<dbReference type="Proteomes" id="UP001180020">
    <property type="component" value="Unassembled WGS sequence"/>
</dbReference>
<evidence type="ECO:0000313" key="2">
    <source>
        <dbReference type="Proteomes" id="UP001180020"/>
    </source>
</evidence>
<dbReference type="EMBL" id="JAUJYO010000003">
    <property type="protein sequence ID" value="KAK1321167.1"/>
    <property type="molecule type" value="Genomic_DNA"/>
</dbReference>
<gene>
    <name evidence="1" type="ORF">QJS10_CPA03g01947</name>
</gene>
<protein>
    <submittedName>
        <fullName evidence="1">Uncharacterized protein</fullName>
    </submittedName>
</protein>